<evidence type="ECO:0000313" key="1">
    <source>
        <dbReference type="EMBL" id="SON49691.1"/>
    </source>
</evidence>
<evidence type="ECO:0000313" key="2">
    <source>
        <dbReference type="Proteomes" id="UP000235828"/>
    </source>
</evidence>
<dbReference type="KEGG" id="vta:A1712"/>
<dbReference type="Proteomes" id="UP000235828">
    <property type="component" value="Chromosome A"/>
</dbReference>
<accession>A0A2N8ZCR0</accession>
<organism evidence="1 2">
    <name type="scientific">Vibrio tapetis subsp. tapetis</name>
    <dbReference type="NCBI Taxonomy" id="1671868"/>
    <lineage>
        <taxon>Bacteria</taxon>
        <taxon>Pseudomonadati</taxon>
        <taxon>Pseudomonadota</taxon>
        <taxon>Gammaproteobacteria</taxon>
        <taxon>Vibrionales</taxon>
        <taxon>Vibrionaceae</taxon>
        <taxon>Vibrio</taxon>
    </lineage>
</organism>
<sequence length="190" mass="20504">MGKLTSLALIEKVSPMTLLAINPSFTFRLPNPNLGLLIVEVQPAALADSLISQLTKNMGVELAHKVQDGRSGWLVVYSDQREQLRAAADAIYAQLGNAQTPDELLCSSIVNAISPEHAQTLNKQNQRVRFLPGNDLLTIDCKPAIAAIRIANQIEKNSNCQIQAVKYLGSSGRLMVTGKASDISACPIQI</sequence>
<name>A0A2N8ZCR0_9VIBR</name>
<dbReference type="InterPro" id="IPR037233">
    <property type="entry name" value="CcmK-like_sf"/>
</dbReference>
<proteinExistence type="predicted"/>
<gene>
    <name evidence="1" type="ORF">VTAP4600_A1712</name>
</gene>
<dbReference type="SMR" id="A0A2N8ZCR0"/>
<keyword evidence="2" id="KW-1185">Reference proteome</keyword>
<dbReference type="Gene3D" id="3.30.70.1710">
    <property type="match status" value="2"/>
</dbReference>
<reference evidence="1 2" key="1">
    <citation type="submission" date="2017-10" db="EMBL/GenBank/DDBJ databases">
        <authorList>
            <person name="Banno H."/>
            <person name="Chua N.-H."/>
        </authorList>
    </citation>
    <scope>NUCLEOTIDE SEQUENCE [LARGE SCALE GENOMIC DNA]</scope>
    <source>
        <strain evidence="1">Vibrio tapetis CECT4600</strain>
    </source>
</reference>
<dbReference type="OrthoDB" id="5800762at2"/>
<dbReference type="AlphaFoldDB" id="A0A2N8ZCR0"/>
<protein>
    <submittedName>
        <fullName evidence="1">Uncharacterized protein</fullName>
    </submittedName>
</protein>
<dbReference type="RefSeq" id="WP_102522315.1">
    <property type="nucleotide sequence ID" value="NZ_LT960611.1"/>
</dbReference>
<dbReference type="EMBL" id="LT960611">
    <property type="protein sequence ID" value="SON49691.1"/>
    <property type="molecule type" value="Genomic_DNA"/>
</dbReference>